<dbReference type="InterPro" id="IPR011333">
    <property type="entry name" value="SKP1/BTB/POZ_sf"/>
</dbReference>
<dbReference type="GO" id="GO:0008270">
    <property type="term" value="F:zinc ion binding"/>
    <property type="evidence" value="ECO:0007669"/>
    <property type="project" value="UniProtKB-KW"/>
</dbReference>
<dbReference type="CDD" id="cd18315">
    <property type="entry name" value="BTB_POZ_BAB-like"/>
    <property type="match status" value="1"/>
</dbReference>
<evidence type="ECO:0000256" key="6">
    <source>
        <dbReference type="ARBA" id="ARBA00022833"/>
    </source>
</evidence>
<comment type="similarity">
    <text evidence="2">Belongs to the krueppel C2H2-type zinc-finger protein family.</text>
</comment>
<evidence type="ECO:0000256" key="8">
    <source>
        <dbReference type="ARBA" id="ARBA00023125"/>
    </source>
</evidence>
<proteinExistence type="inferred from homology"/>
<feature type="compositionally biased region" description="Basic and acidic residues" evidence="12">
    <location>
        <begin position="179"/>
        <end position="218"/>
    </location>
</feature>
<evidence type="ECO:0000313" key="16">
    <source>
        <dbReference type="Proteomes" id="UP001381693"/>
    </source>
</evidence>
<comment type="caution">
    <text evidence="15">The sequence shown here is derived from an EMBL/GenBank/DDBJ whole genome shotgun (WGS) entry which is preliminary data.</text>
</comment>
<dbReference type="GO" id="GO:0005634">
    <property type="term" value="C:nucleus"/>
    <property type="evidence" value="ECO:0007669"/>
    <property type="project" value="UniProtKB-SubCell"/>
</dbReference>
<evidence type="ECO:0000256" key="3">
    <source>
        <dbReference type="ARBA" id="ARBA00022723"/>
    </source>
</evidence>
<name>A0AAN8X599_HALRR</name>
<evidence type="ECO:0000313" key="15">
    <source>
        <dbReference type="EMBL" id="KAK7074628.1"/>
    </source>
</evidence>
<organism evidence="15 16">
    <name type="scientific">Halocaridina rubra</name>
    <name type="common">Hawaiian red shrimp</name>
    <dbReference type="NCBI Taxonomy" id="373956"/>
    <lineage>
        <taxon>Eukaryota</taxon>
        <taxon>Metazoa</taxon>
        <taxon>Ecdysozoa</taxon>
        <taxon>Arthropoda</taxon>
        <taxon>Crustacea</taxon>
        <taxon>Multicrustacea</taxon>
        <taxon>Malacostraca</taxon>
        <taxon>Eumalacostraca</taxon>
        <taxon>Eucarida</taxon>
        <taxon>Decapoda</taxon>
        <taxon>Pleocyemata</taxon>
        <taxon>Caridea</taxon>
        <taxon>Atyoidea</taxon>
        <taxon>Atyidae</taxon>
        <taxon>Halocaridina</taxon>
    </lineage>
</organism>
<evidence type="ECO:0000256" key="2">
    <source>
        <dbReference type="ARBA" id="ARBA00006991"/>
    </source>
</evidence>
<dbReference type="InterPro" id="IPR036236">
    <property type="entry name" value="Znf_C2H2_sf"/>
</dbReference>
<feature type="domain" description="C2H2-type" evidence="14">
    <location>
        <begin position="367"/>
        <end position="394"/>
    </location>
</feature>
<dbReference type="AlphaFoldDB" id="A0AAN8X599"/>
<reference evidence="15 16" key="1">
    <citation type="submission" date="2023-11" db="EMBL/GenBank/DDBJ databases">
        <title>Halocaridina rubra genome assembly.</title>
        <authorList>
            <person name="Smith C."/>
        </authorList>
    </citation>
    <scope>NUCLEOTIDE SEQUENCE [LARGE SCALE GENOMIC DNA]</scope>
    <source>
        <strain evidence="15">EP-1</strain>
        <tissue evidence="15">Whole</tissue>
    </source>
</reference>
<dbReference type="GO" id="GO:0048666">
    <property type="term" value="P:neuron development"/>
    <property type="evidence" value="ECO:0007669"/>
    <property type="project" value="UniProtKB-ARBA"/>
</dbReference>
<dbReference type="Gene3D" id="3.30.160.60">
    <property type="entry name" value="Classic Zinc Finger"/>
    <property type="match status" value="2"/>
</dbReference>
<evidence type="ECO:0000256" key="10">
    <source>
        <dbReference type="ARBA" id="ARBA00023242"/>
    </source>
</evidence>
<comment type="subcellular location">
    <subcellularLocation>
        <location evidence="1">Nucleus</location>
    </subcellularLocation>
</comment>
<keyword evidence="5 11" id="KW-0863">Zinc-finger</keyword>
<evidence type="ECO:0000256" key="1">
    <source>
        <dbReference type="ARBA" id="ARBA00004123"/>
    </source>
</evidence>
<dbReference type="PROSITE" id="PS50157">
    <property type="entry name" value="ZINC_FINGER_C2H2_2"/>
    <property type="match status" value="1"/>
</dbReference>
<dbReference type="GO" id="GO:0006357">
    <property type="term" value="P:regulation of transcription by RNA polymerase II"/>
    <property type="evidence" value="ECO:0007669"/>
    <property type="project" value="TreeGrafter"/>
</dbReference>
<dbReference type="InterPro" id="IPR051095">
    <property type="entry name" value="Dros_DevTransReg"/>
</dbReference>
<keyword evidence="3" id="KW-0479">Metal-binding</keyword>
<protein>
    <recommendedName>
        <fullName evidence="17">Longitudinals lacking protein</fullName>
    </recommendedName>
</protein>
<dbReference type="Gene3D" id="3.30.710.10">
    <property type="entry name" value="Potassium Channel Kv1.1, Chain A"/>
    <property type="match status" value="1"/>
</dbReference>
<dbReference type="GO" id="GO:0003006">
    <property type="term" value="P:developmental process involved in reproduction"/>
    <property type="evidence" value="ECO:0007669"/>
    <property type="project" value="UniProtKB-ARBA"/>
</dbReference>
<keyword evidence="16" id="KW-1185">Reference proteome</keyword>
<dbReference type="FunFam" id="3.30.160.60:FF:000075">
    <property type="entry name" value="Putative zinc finger protein 536"/>
    <property type="match status" value="1"/>
</dbReference>
<keyword evidence="4" id="KW-0677">Repeat</keyword>
<dbReference type="SMART" id="SM00225">
    <property type="entry name" value="BTB"/>
    <property type="match status" value="1"/>
</dbReference>
<keyword evidence="8" id="KW-0238">DNA-binding</keyword>
<feature type="region of interest" description="Disordered" evidence="12">
    <location>
        <begin position="118"/>
        <end position="231"/>
    </location>
</feature>
<evidence type="ECO:0000259" key="14">
    <source>
        <dbReference type="PROSITE" id="PS50157"/>
    </source>
</evidence>
<dbReference type="Proteomes" id="UP001381693">
    <property type="component" value="Unassembled WGS sequence"/>
</dbReference>
<evidence type="ECO:0000256" key="5">
    <source>
        <dbReference type="ARBA" id="ARBA00022771"/>
    </source>
</evidence>
<evidence type="ECO:0000256" key="11">
    <source>
        <dbReference type="PROSITE-ProRule" id="PRU00042"/>
    </source>
</evidence>
<dbReference type="PANTHER" id="PTHR23110">
    <property type="entry name" value="BTB DOMAIN TRANSCRIPTION FACTOR"/>
    <property type="match status" value="1"/>
</dbReference>
<feature type="domain" description="BTB" evidence="13">
    <location>
        <begin position="31"/>
        <end position="96"/>
    </location>
</feature>
<keyword evidence="6" id="KW-0862">Zinc</keyword>
<keyword evidence="10" id="KW-0539">Nucleus</keyword>
<gene>
    <name evidence="15" type="ORF">SK128_008416</name>
</gene>
<accession>A0AAN8X599</accession>
<dbReference type="GO" id="GO:0048513">
    <property type="term" value="P:animal organ development"/>
    <property type="evidence" value="ECO:0007669"/>
    <property type="project" value="UniProtKB-ARBA"/>
</dbReference>
<dbReference type="GO" id="GO:0003677">
    <property type="term" value="F:DNA binding"/>
    <property type="evidence" value="ECO:0007669"/>
    <property type="project" value="UniProtKB-KW"/>
</dbReference>
<feature type="compositionally biased region" description="Polar residues" evidence="12">
    <location>
        <begin position="129"/>
        <end position="139"/>
    </location>
</feature>
<dbReference type="SUPFAM" id="SSF57667">
    <property type="entry name" value="beta-beta-alpha zinc fingers"/>
    <property type="match status" value="1"/>
</dbReference>
<evidence type="ECO:0000256" key="7">
    <source>
        <dbReference type="ARBA" id="ARBA00023015"/>
    </source>
</evidence>
<dbReference type="InterPro" id="IPR000210">
    <property type="entry name" value="BTB/POZ_dom"/>
</dbReference>
<dbReference type="PROSITE" id="PS00028">
    <property type="entry name" value="ZINC_FINGER_C2H2_1"/>
    <property type="match status" value="1"/>
</dbReference>
<evidence type="ECO:0000256" key="4">
    <source>
        <dbReference type="ARBA" id="ARBA00022737"/>
    </source>
</evidence>
<evidence type="ECO:0000256" key="12">
    <source>
        <dbReference type="SAM" id="MobiDB-lite"/>
    </source>
</evidence>
<feature type="compositionally biased region" description="Low complexity" evidence="12">
    <location>
        <begin position="161"/>
        <end position="172"/>
    </location>
</feature>
<dbReference type="InterPro" id="IPR013087">
    <property type="entry name" value="Znf_C2H2_type"/>
</dbReference>
<dbReference type="EMBL" id="JAXCGZ010011512">
    <property type="protein sequence ID" value="KAK7074628.1"/>
    <property type="molecule type" value="Genomic_DNA"/>
</dbReference>
<evidence type="ECO:0000259" key="13">
    <source>
        <dbReference type="PROSITE" id="PS50097"/>
    </source>
</evidence>
<evidence type="ECO:0000256" key="9">
    <source>
        <dbReference type="ARBA" id="ARBA00023163"/>
    </source>
</evidence>
<dbReference type="SUPFAM" id="SSF54695">
    <property type="entry name" value="POZ domain"/>
    <property type="match status" value="1"/>
</dbReference>
<evidence type="ECO:0008006" key="17">
    <source>
        <dbReference type="Google" id="ProtNLM"/>
    </source>
</evidence>
<dbReference type="PROSITE" id="PS50097">
    <property type="entry name" value="BTB"/>
    <property type="match status" value="1"/>
</dbReference>
<keyword evidence="7" id="KW-0805">Transcription regulation</keyword>
<dbReference type="Pfam" id="PF00651">
    <property type="entry name" value="BTB"/>
    <property type="match status" value="1"/>
</dbReference>
<dbReference type="SMART" id="SM00355">
    <property type="entry name" value="ZnF_C2H2"/>
    <property type="match status" value="2"/>
</dbReference>
<sequence length="423" mass="46961">MGDGMLSLSWNNHKSTFCHILANLRDKERYTDVTLACEGKFYQVHKLVLSTCSEFFEAMFENTPCKHPVVVLNHIKHDEIESLLSYMYAGVVNVAQSDLARLIKAAELLKIKGLAVPDEPPQEADVKRTQPSSWNSDRSSPAPKRRKRDDSGTPVGGSQTSNSPASSPRASPYTESGDYIDKSRTLGEGHASERRGERREYRSDSIGSRGEDNKKERQVSALESPARNSSLMDETLVKEEILDDMVDNNSDIVDSGLDYGVVSGDPLDTNESSNPMLPNKYEPQVLPSQSQEPVVEALAGPSGMQGWLGDMGGGFSSVESFRGEGSQQDLRQTLPTQQQQQMALGVRFEAGSKLRYIGSGYQLSRRFQCPYCKGFFRSSAELKCHIRIHTGEKPFKCPYCKYCSAQKGNIKIHVLNMHKDVCS</sequence>
<dbReference type="PANTHER" id="PTHR23110:SF109">
    <property type="entry name" value="FI07618P-RELATED"/>
    <property type="match status" value="1"/>
</dbReference>
<keyword evidence="9" id="KW-0804">Transcription</keyword>